<keyword evidence="4" id="KW-1185">Reference proteome</keyword>
<dbReference type="eggNOG" id="COG1020">
    <property type="taxonomic scope" value="Bacteria"/>
</dbReference>
<dbReference type="Gene3D" id="3.30.559.30">
    <property type="entry name" value="Nonribosomal peptide synthetase, condensation domain"/>
    <property type="match status" value="1"/>
</dbReference>
<dbReference type="Pfam" id="PF00668">
    <property type="entry name" value="Condensation"/>
    <property type="match status" value="1"/>
</dbReference>
<evidence type="ECO:0000313" key="4">
    <source>
        <dbReference type="Proteomes" id="UP000027778"/>
    </source>
</evidence>
<dbReference type="Proteomes" id="UP000027778">
    <property type="component" value="Unassembled WGS sequence"/>
</dbReference>
<dbReference type="GO" id="GO:0031177">
    <property type="term" value="F:phosphopantetheine binding"/>
    <property type="evidence" value="ECO:0007669"/>
    <property type="project" value="TreeGrafter"/>
</dbReference>
<dbReference type="PANTHER" id="PTHR45527">
    <property type="entry name" value="NONRIBOSOMAL PEPTIDE SYNTHETASE"/>
    <property type="match status" value="1"/>
</dbReference>
<dbReference type="AlphaFoldDB" id="A0A073K9J3"/>
<protein>
    <recommendedName>
        <fullName evidence="5">Non-ribosomal peptide synthetase</fullName>
    </recommendedName>
</protein>
<dbReference type="SUPFAM" id="SSF52777">
    <property type="entry name" value="CoA-dependent acyltransferases"/>
    <property type="match status" value="2"/>
</dbReference>
<dbReference type="InterPro" id="IPR023213">
    <property type="entry name" value="CAT-like_dom_sf"/>
</dbReference>
<dbReference type="InterPro" id="IPR001242">
    <property type="entry name" value="Condensation_dom"/>
</dbReference>
<dbReference type="InterPro" id="IPR000873">
    <property type="entry name" value="AMP-dep_synth/lig_dom"/>
</dbReference>
<dbReference type="GO" id="GO:0008610">
    <property type="term" value="P:lipid biosynthetic process"/>
    <property type="evidence" value="ECO:0007669"/>
    <property type="project" value="UniProtKB-ARBA"/>
</dbReference>
<dbReference type="PANTHER" id="PTHR45527:SF14">
    <property type="entry name" value="PLIPASTATIN SYNTHASE SUBUNIT B"/>
    <property type="match status" value="1"/>
</dbReference>
<organism evidence="3 4">
    <name type="scientific">Bacillus gaemokensis</name>
    <dbReference type="NCBI Taxonomy" id="574375"/>
    <lineage>
        <taxon>Bacteria</taxon>
        <taxon>Bacillati</taxon>
        <taxon>Bacillota</taxon>
        <taxon>Bacilli</taxon>
        <taxon>Bacillales</taxon>
        <taxon>Bacillaceae</taxon>
        <taxon>Bacillus</taxon>
        <taxon>Bacillus cereus group</taxon>
    </lineage>
</organism>
<dbReference type="GO" id="GO:0043041">
    <property type="term" value="P:amino acid activation for nonribosomal peptide biosynthetic process"/>
    <property type="evidence" value="ECO:0007669"/>
    <property type="project" value="TreeGrafter"/>
</dbReference>
<dbReference type="GO" id="GO:0003824">
    <property type="term" value="F:catalytic activity"/>
    <property type="evidence" value="ECO:0007669"/>
    <property type="project" value="InterPro"/>
</dbReference>
<gene>
    <name evidence="3" type="ORF">BAGA_10750</name>
</gene>
<dbReference type="SUPFAM" id="SSF56801">
    <property type="entry name" value="Acetyl-CoA synthetase-like"/>
    <property type="match status" value="1"/>
</dbReference>
<evidence type="ECO:0000259" key="2">
    <source>
        <dbReference type="Pfam" id="PF00668"/>
    </source>
</evidence>
<comment type="caution">
    <text evidence="3">The sequence shown here is derived from an EMBL/GenBank/DDBJ whole genome shotgun (WGS) entry which is preliminary data.</text>
</comment>
<feature type="domain" description="Condensation" evidence="2">
    <location>
        <begin position="13"/>
        <end position="447"/>
    </location>
</feature>
<dbReference type="GO" id="GO:0005829">
    <property type="term" value="C:cytosol"/>
    <property type="evidence" value="ECO:0007669"/>
    <property type="project" value="TreeGrafter"/>
</dbReference>
<dbReference type="STRING" id="574375.AZF08_23085"/>
<dbReference type="InterPro" id="IPR042099">
    <property type="entry name" value="ANL_N_sf"/>
</dbReference>
<sequence>MQTIDVLSEDIKEWYETSAVQKRIFAINAMNPCSLNYNITFMMTFNGNFHKERFKNALNKSVNNNPMLNARFKEINGGIKYSVFCENQENYEFIEGLPCNNITFNEFKNFHLDSFVQPFDLLHDVLYRIRIVKYRDDITVAFMDFHHIIFDGSSVRTFISDLVDVYNENFVKINKNKYSDFVDWHNKTLQSSEYDEKKVFWEEMFSEPSNLCDRLVDYPNKRSKNYEADELKTQVYNKKDIEDYCKELRCTKFAFFVAALNITLSRLTYQSDITIGTVSSGRKAEEFQSLTGMFVNILPLRNYVNENQSIKDFIQQVHKNNRAALKNSDVQYETIIELSKTKRQDNPLFDIFLRYQETYRELLTLQGLECCVEEILPSNCIFDFQILIDECRNDFEITISYAHELYKRSTIELFQKTFIKVINTIISESSLLLGDIDLVDMEEKALIIGEFNNTYSEYPKEKTVAKLFEEQVKKTPNHIAVTFEDEEITYRELNQRANALAHKLRSLGVKPDDYVTIMAERSIEMIVGIYGVIKAGGAYVPMDPTYPKDRIEYM</sequence>
<evidence type="ECO:0008006" key="5">
    <source>
        <dbReference type="Google" id="ProtNLM"/>
    </source>
</evidence>
<evidence type="ECO:0000313" key="3">
    <source>
        <dbReference type="EMBL" id="KEK23221.1"/>
    </source>
</evidence>
<dbReference type="Pfam" id="PF00501">
    <property type="entry name" value="AMP-binding"/>
    <property type="match status" value="1"/>
</dbReference>
<reference evidence="3 4" key="1">
    <citation type="submission" date="2014-06" db="EMBL/GenBank/DDBJ databases">
        <title>Draft genome sequence of Bacillus gaemokensis JCM 15801 (MCCC 1A00707).</title>
        <authorList>
            <person name="Lai Q."/>
            <person name="Liu Y."/>
            <person name="Shao Z."/>
        </authorList>
    </citation>
    <scope>NUCLEOTIDE SEQUENCE [LARGE SCALE GENOMIC DNA]</scope>
    <source>
        <strain evidence="3 4">JCM 15801</strain>
    </source>
</reference>
<evidence type="ECO:0000259" key="1">
    <source>
        <dbReference type="Pfam" id="PF00501"/>
    </source>
</evidence>
<dbReference type="GO" id="GO:0044550">
    <property type="term" value="P:secondary metabolite biosynthetic process"/>
    <property type="evidence" value="ECO:0007669"/>
    <property type="project" value="TreeGrafter"/>
</dbReference>
<dbReference type="Gene3D" id="3.30.559.10">
    <property type="entry name" value="Chloramphenicol acetyltransferase-like domain"/>
    <property type="match status" value="1"/>
</dbReference>
<proteinExistence type="predicted"/>
<accession>A0A073K9J3</accession>
<name>A0A073K9J3_9BACI</name>
<dbReference type="Gene3D" id="3.40.50.12780">
    <property type="entry name" value="N-terminal domain of ligase-like"/>
    <property type="match status" value="1"/>
</dbReference>
<dbReference type="RefSeq" id="WP_033676073.1">
    <property type="nucleotide sequence ID" value="NZ_JOTM01000019.1"/>
</dbReference>
<feature type="non-terminal residue" evidence="3">
    <location>
        <position position="554"/>
    </location>
</feature>
<feature type="domain" description="AMP-dependent synthetase/ligase" evidence="1">
    <location>
        <begin position="468"/>
        <end position="554"/>
    </location>
</feature>
<dbReference type="EMBL" id="JOTM01000019">
    <property type="protein sequence ID" value="KEK23221.1"/>
    <property type="molecule type" value="Genomic_DNA"/>
</dbReference>